<dbReference type="Gene3D" id="3.40.367.20">
    <property type="match status" value="1"/>
</dbReference>
<organism evidence="5 6">
    <name type="scientific">Catalinimonas alkaloidigena</name>
    <dbReference type="NCBI Taxonomy" id="1075417"/>
    <lineage>
        <taxon>Bacteria</taxon>
        <taxon>Pseudomonadati</taxon>
        <taxon>Bacteroidota</taxon>
        <taxon>Cytophagia</taxon>
        <taxon>Cytophagales</taxon>
        <taxon>Catalimonadaceae</taxon>
        <taxon>Catalinimonas</taxon>
    </lineage>
</organism>
<dbReference type="GO" id="GO:0004340">
    <property type="term" value="F:glucokinase activity"/>
    <property type="evidence" value="ECO:0007669"/>
    <property type="project" value="UniProtKB-UniRule"/>
</dbReference>
<dbReference type="EC" id="2.7.1.2" evidence="3"/>
<dbReference type="CDD" id="cd24008">
    <property type="entry name" value="ASKHA_NBD_GLK"/>
    <property type="match status" value="1"/>
</dbReference>
<dbReference type="PANTHER" id="PTHR47363">
    <property type="entry name" value="GLUCOKINASE"/>
    <property type="match status" value="1"/>
</dbReference>
<evidence type="ECO:0000256" key="1">
    <source>
        <dbReference type="ARBA" id="ARBA00022679"/>
    </source>
</evidence>
<dbReference type="InterPro" id="IPR043129">
    <property type="entry name" value="ATPase_NBD"/>
</dbReference>
<dbReference type="SUPFAM" id="SSF53067">
    <property type="entry name" value="Actin-like ATPase domain"/>
    <property type="match status" value="1"/>
</dbReference>
<protein>
    <recommendedName>
        <fullName evidence="3">Glucokinase</fullName>
        <ecNumber evidence="3">2.7.1.2</ecNumber>
    </recommendedName>
    <alternativeName>
        <fullName evidence="3">Glucose kinase</fullName>
    </alternativeName>
</protein>
<evidence type="ECO:0000313" key="5">
    <source>
        <dbReference type="EMBL" id="SDL91589.1"/>
    </source>
</evidence>
<keyword evidence="3" id="KW-0324">Glycolysis</keyword>
<dbReference type="Proteomes" id="UP000198510">
    <property type="component" value="Unassembled WGS sequence"/>
</dbReference>
<dbReference type="NCBIfam" id="TIGR00749">
    <property type="entry name" value="glk"/>
    <property type="match status" value="1"/>
</dbReference>
<keyword evidence="1 3" id="KW-0808">Transferase</keyword>
<reference evidence="5 6" key="1">
    <citation type="submission" date="2016-10" db="EMBL/GenBank/DDBJ databases">
        <authorList>
            <person name="de Groot N.N."/>
        </authorList>
    </citation>
    <scope>NUCLEOTIDE SEQUENCE [LARGE SCALE GENOMIC DNA]</scope>
    <source>
        <strain evidence="5 6">DSM 25186</strain>
    </source>
</reference>
<dbReference type="InterPro" id="IPR003836">
    <property type="entry name" value="Glucokinase"/>
</dbReference>
<comment type="catalytic activity">
    <reaction evidence="3">
        <text>D-glucose + ATP = D-glucose 6-phosphate + ADP + H(+)</text>
        <dbReference type="Rhea" id="RHEA:17825"/>
        <dbReference type="ChEBI" id="CHEBI:4167"/>
        <dbReference type="ChEBI" id="CHEBI:15378"/>
        <dbReference type="ChEBI" id="CHEBI:30616"/>
        <dbReference type="ChEBI" id="CHEBI:61548"/>
        <dbReference type="ChEBI" id="CHEBI:456216"/>
        <dbReference type="EC" id="2.7.1.2"/>
    </reaction>
</comment>
<comment type="subcellular location">
    <subcellularLocation>
        <location evidence="3">Cytoplasm</location>
    </subcellularLocation>
</comment>
<keyword evidence="6" id="KW-1185">Reference proteome</keyword>
<dbReference type="GO" id="GO:0005524">
    <property type="term" value="F:ATP binding"/>
    <property type="evidence" value="ECO:0007669"/>
    <property type="project" value="UniProtKB-UniRule"/>
</dbReference>
<dbReference type="OrthoDB" id="9800595at2"/>
<dbReference type="STRING" id="1075417.SAMN05421823_10922"/>
<evidence type="ECO:0000256" key="3">
    <source>
        <dbReference type="HAMAP-Rule" id="MF_00524"/>
    </source>
</evidence>
<dbReference type="PANTHER" id="PTHR47363:SF1">
    <property type="entry name" value="GLUCOKINASE"/>
    <property type="match status" value="1"/>
</dbReference>
<keyword evidence="3" id="KW-0067">ATP-binding</keyword>
<dbReference type="HAMAP" id="MF_00524">
    <property type="entry name" value="Glucokinase"/>
    <property type="match status" value="1"/>
</dbReference>
<proteinExistence type="inferred from homology"/>
<dbReference type="GO" id="GO:0006096">
    <property type="term" value="P:glycolytic process"/>
    <property type="evidence" value="ECO:0007669"/>
    <property type="project" value="UniProtKB-UniRule"/>
</dbReference>
<dbReference type="EMBL" id="FNFO01000009">
    <property type="protein sequence ID" value="SDL91589.1"/>
    <property type="molecule type" value="Genomic_DNA"/>
</dbReference>
<sequence length="352" mass="37762">MLDTETLTSVVSVPVAFPSATPFCGNVLAVDVGGTKTDVALVRFAEGRATPLAQHTYASAAYASLIELLDHFRTMAPAPDRLSLGVAGPVVAGKAQTTNLPWTVDAAQLSQHWNGIPVSLLNDLEASAYGLAALPAHDFAVLCPGTPSAEGNAAILSPGTGLGEAGLFWDGERYRPFPTEGGHADFAPRTEQDARLWRYLREQFGHVSWERLVSGPGLVNIYTFLKEVERRPVPAWLADHPSDASLAKAISEGAMRQQCPICLETMQLFVHYLAQEAANLVLKLKATGGLFIGGGIVPRIRPLVTPDAFLPRFLQVGRLRPLLEKVPVYVVLNQQTALWGAAQYGAHAVPSE</sequence>
<comment type="similarity">
    <text evidence="3 4">Belongs to the bacterial glucokinase family.</text>
</comment>
<accession>A0A1G9NYV9</accession>
<dbReference type="GO" id="GO:0005737">
    <property type="term" value="C:cytoplasm"/>
    <property type="evidence" value="ECO:0007669"/>
    <property type="project" value="UniProtKB-SubCell"/>
</dbReference>
<keyword evidence="2 3" id="KW-0418">Kinase</keyword>
<keyword evidence="3" id="KW-0547">Nucleotide-binding</keyword>
<dbReference type="AlphaFoldDB" id="A0A1G9NYV9"/>
<name>A0A1G9NYV9_9BACT</name>
<evidence type="ECO:0000256" key="4">
    <source>
        <dbReference type="RuleBase" id="RU004046"/>
    </source>
</evidence>
<dbReference type="RefSeq" id="WP_089685896.1">
    <property type="nucleotide sequence ID" value="NZ_FNFO01000009.1"/>
</dbReference>
<evidence type="ECO:0000313" key="6">
    <source>
        <dbReference type="Proteomes" id="UP000198510"/>
    </source>
</evidence>
<dbReference type="Pfam" id="PF02685">
    <property type="entry name" value="Glucokinase"/>
    <property type="match status" value="1"/>
</dbReference>
<keyword evidence="3" id="KW-0963">Cytoplasm</keyword>
<dbReference type="GO" id="GO:0005536">
    <property type="term" value="F:D-glucose binding"/>
    <property type="evidence" value="ECO:0007669"/>
    <property type="project" value="InterPro"/>
</dbReference>
<feature type="binding site" evidence="3">
    <location>
        <begin position="30"/>
        <end position="35"/>
    </location>
    <ligand>
        <name>ATP</name>
        <dbReference type="ChEBI" id="CHEBI:30616"/>
    </ligand>
</feature>
<dbReference type="Gene3D" id="3.30.420.40">
    <property type="match status" value="1"/>
</dbReference>
<evidence type="ECO:0000256" key="2">
    <source>
        <dbReference type="ARBA" id="ARBA00022777"/>
    </source>
</evidence>
<gene>
    <name evidence="3" type="primary">glk</name>
    <name evidence="5" type="ORF">SAMN05421823_10922</name>
</gene>